<dbReference type="AlphaFoldDB" id="A0A542EE59"/>
<accession>A0A542EE59</accession>
<feature type="domain" description="GtrA/DPMS transmembrane" evidence="7">
    <location>
        <begin position="23"/>
        <end position="151"/>
    </location>
</feature>
<proteinExistence type="inferred from homology"/>
<gene>
    <name evidence="8" type="ORF">FB459_1047</name>
</gene>
<evidence type="ECO:0000313" key="8">
    <source>
        <dbReference type="EMBL" id="TQJ13621.1"/>
    </source>
</evidence>
<evidence type="ECO:0000256" key="6">
    <source>
        <dbReference type="SAM" id="Phobius"/>
    </source>
</evidence>
<dbReference type="GO" id="GO:0005886">
    <property type="term" value="C:plasma membrane"/>
    <property type="evidence" value="ECO:0007669"/>
    <property type="project" value="TreeGrafter"/>
</dbReference>
<organism evidence="8 9">
    <name type="scientific">Yimella lutea</name>
    <dbReference type="NCBI Taxonomy" id="587872"/>
    <lineage>
        <taxon>Bacteria</taxon>
        <taxon>Bacillati</taxon>
        <taxon>Actinomycetota</taxon>
        <taxon>Actinomycetes</taxon>
        <taxon>Micrococcales</taxon>
        <taxon>Dermacoccaceae</taxon>
        <taxon>Yimella</taxon>
    </lineage>
</organism>
<feature type="transmembrane region" description="Helical" evidence="6">
    <location>
        <begin position="21"/>
        <end position="44"/>
    </location>
</feature>
<evidence type="ECO:0000256" key="2">
    <source>
        <dbReference type="ARBA" id="ARBA00009399"/>
    </source>
</evidence>
<dbReference type="PANTHER" id="PTHR38459">
    <property type="entry name" value="PROPHAGE BACTOPRENOL-LINKED GLUCOSE TRANSLOCASE HOMOLOG"/>
    <property type="match status" value="1"/>
</dbReference>
<feature type="transmembrane region" description="Helical" evidence="6">
    <location>
        <begin position="93"/>
        <end position="118"/>
    </location>
</feature>
<keyword evidence="5 6" id="KW-0472">Membrane</keyword>
<dbReference type="EMBL" id="VFMO01000001">
    <property type="protein sequence ID" value="TQJ13621.1"/>
    <property type="molecule type" value="Genomic_DNA"/>
</dbReference>
<evidence type="ECO:0000256" key="5">
    <source>
        <dbReference type="ARBA" id="ARBA00023136"/>
    </source>
</evidence>
<evidence type="ECO:0000256" key="3">
    <source>
        <dbReference type="ARBA" id="ARBA00022692"/>
    </source>
</evidence>
<sequence length="154" mass="17069">MNQTPVQRSLWARLVALAPQLMRFGAIGLLGLIVDVGGFNVLRFAGPGGEGVMHEYVLLAKVLSSFAATVVAWTGNRYWTFRQTRREEKHHEFAWFCGVALIGMGIALGCLWVSHYLLGFTSPIADNIAANGVGLVLASGFRFWAYRKHVFNNR</sequence>
<dbReference type="PANTHER" id="PTHR38459:SF1">
    <property type="entry name" value="PROPHAGE BACTOPRENOL-LINKED GLUCOSE TRANSLOCASE HOMOLOG"/>
    <property type="match status" value="1"/>
</dbReference>
<evidence type="ECO:0000259" key="7">
    <source>
        <dbReference type="Pfam" id="PF04138"/>
    </source>
</evidence>
<protein>
    <submittedName>
        <fullName evidence="8">Putative flippase GtrA</fullName>
    </submittedName>
</protein>
<dbReference type="GO" id="GO:0000271">
    <property type="term" value="P:polysaccharide biosynthetic process"/>
    <property type="evidence" value="ECO:0007669"/>
    <property type="project" value="InterPro"/>
</dbReference>
<comment type="subcellular location">
    <subcellularLocation>
        <location evidence="1">Membrane</location>
        <topology evidence="1">Multi-pass membrane protein</topology>
    </subcellularLocation>
</comment>
<name>A0A542EE59_9MICO</name>
<evidence type="ECO:0000256" key="4">
    <source>
        <dbReference type="ARBA" id="ARBA00022989"/>
    </source>
</evidence>
<evidence type="ECO:0000256" key="1">
    <source>
        <dbReference type="ARBA" id="ARBA00004141"/>
    </source>
</evidence>
<comment type="caution">
    <text evidence="8">The sequence shown here is derived from an EMBL/GenBank/DDBJ whole genome shotgun (WGS) entry which is preliminary data.</text>
</comment>
<dbReference type="InterPro" id="IPR007267">
    <property type="entry name" value="GtrA_DPMS_TM"/>
</dbReference>
<keyword evidence="4 6" id="KW-1133">Transmembrane helix</keyword>
<reference evidence="8 9" key="1">
    <citation type="submission" date="2019-06" db="EMBL/GenBank/DDBJ databases">
        <title>Sequencing the genomes of 1000 actinobacteria strains.</title>
        <authorList>
            <person name="Klenk H.-P."/>
        </authorList>
    </citation>
    <scope>NUCLEOTIDE SEQUENCE [LARGE SCALE GENOMIC DNA]</scope>
    <source>
        <strain evidence="8 9">DSM 19828</strain>
    </source>
</reference>
<evidence type="ECO:0000313" key="9">
    <source>
        <dbReference type="Proteomes" id="UP000320806"/>
    </source>
</evidence>
<keyword evidence="3 6" id="KW-0812">Transmembrane</keyword>
<dbReference type="RefSeq" id="WP_246092325.1">
    <property type="nucleotide sequence ID" value="NZ_BAABCI010000033.1"/>
</dbReference>
<dbReference type="InterPro" id="IPR051401">
    <property type="entry name" value="GtrA_CellWall_Glycosyl"/>
</dbReference>
<feature type="transmembrane region" description="Helical" evidence="6">
    <location>
        <begin position="124"/>
        <end position="145"/>
    </location>
</feature>
<dbReference type="Proteomes" id="UP000320806">
    <property type="component" value="Unassembled WGS sequence"/>
</dbReference>
<dbReference type="Pfam" id="PF04138">
    <property type="entry name" value="GtrA_DPMS_TM"/>
    <property type="match status" value="1"/>
</dbReference>
<keyword evidence="9" id="KW-1185">Reference proteome</keyword>
<comment type="similarity">
    <text evidence="2">Belongs to the GtrA family.</text>
</comment>
<feature type="transmembrane region" description="Helical" evidence="6">
    <location>
        <begin position="56"/>
        <end position="73"/>
    </location>
</feature>